<sequence>MDSRPGLYDSVLVLDFKSLYPAIIRSFLIDPMGLVEGLKAEIGKGDDQAVPGFRKAQFHRQKHYLPQLIENLWKARDKAKQQKEVAFSTAIKIIMNSFYGVLGSGGCRFFDTRLASSITLRGHEIMKTTRKLIEERGYEVIYGDTDSTFVSLKNSFSKEEADQIGNTLTQEINTWWTKHLREEYNLTSYLELEYETHFNRFFMPTIRGSETGSKKRYAGLITQGESSRIVFKGLESARSDWTSLAQEFQQHLYELIFDNQDPTNYVLEVVEKIESGQLDDKLVYRKRLRRRLHEYQKNVPPQVRAARLADEINEKLGRPLQYQNRGRISYVMTLQGPEPLDYVKAPIDYQHYIDKQIKPVADAILPFVGLSLMKSMPLSLGCFN</sequence>
<evidence type="ECO:0000256" key="7">
    <source>
        <dbReference type="ARBA" id="ARBA00049244"/>
    </source>
</evidence>
<dbReference type="GO" id="GO:0003677">
    <property type="term" value="F:DNA binding"/>
    <property type="evidence" value="ECO:0007669"/>
    <property type="project" value="UniProtKB-KW"/>
</dbReference>
<keyword evidence="5" id="KW-0239">DNA-directed DNA polymerase</keyword>
<dbReference type="Gene3D" id="3.90.1600.10">
    <property type="entry name" value="Palm domain of DNA polymerase"/>
    <property type="match status" value="1"/>
</dbReference>
<comment type="catalytic activity">
    <reaction evidence="7">
        <text>DNA(n) + a 2'-deoxyribonucleoside 5'-triphosphate = DNA(n+1) + diphosphate</text>
        <dbReference type="Rhea" id="RHEA:22508"/>
        <dbReference type="Rhea" id="RHEA-COMP:17339"/>
        <dbReference type="Rhea" id="RHEA-COMP:17340"/>
        <dbReference type="ChEBI" id="CHEBI:33019"/>
        <dbReference type="ChEBI" id="CHEBI:61560"/>
        <dbReference type="ChEBI" id="CHEBI:173112"/>
        <dbReference type="EC" id="2.7.7.7"/>
    </reaction>
</comment>
<dbReference type="PROSITE" id="PS00116">
    <property type="entry name" value="DNA_POLYMERASE_B"/>
    <property type="match status" value="1"/>
</dbReference>
<accession>A0A0B8P6E4</accession>
<dbReference type="EMBL" id="BBSA01000005">
    <property type="protein sequence ID" value="GAM62430.1"/>
    <property type="molecule type" value="Genomic_DNA"/>
</dbReference>
<name>A0A0B8P6E4_9VIBR</name>
<proteinExistence type="inferred from homology"/>
<evidence type="ECO:0000256" key="5">
    <source>
        <dbReference type="ARBA" id="ARBA00022932"/>
    </source>
</evidence>
<dbReference type="FunFam" id="1.10.132.60:FF:000008">
    <property type="entry name" value="DNA polymerase"/>
    <property type="match status" value="1"/>
</dbReference>
<evidence type="ECO:0000313" key="9">
    <source>
        <dbReference type="EMBL" id="GAM62430.1"/>
    </source>
</evidence>
<dbReference type="InterPro" id="IPR050240">
    <property type="entry name" value="DNA_pol_type-B"/>
</dbReference>
<dbReference type="Gene3D" id="1.10.132.60">
    <property type="entry name" value="DNA polymerase family B, C-terminal domain"/>
    <property type="match status" value="1"/>
</dbReference>
<keyword evidence="3" id="KW-0808">Transferase</keyword>
<dbReference type="PANTHER" id="PTHR10322:SF23">
    <property type="entry name" value="DNA POLYMERASE DELTA CATALYTIC SUBUNIT"/>
    <property type="match status" value="1"/>
</dbReference>
<protein>
    <recommendedName>
        <fullName evidence="2">DNA-directed DNA polymerase</fullName>
        <ecNumber evidence="2">2.7.7.7</ecNumber>
    </recommendedName>
</protein>
<keyword evidence="4" id="KW-0548">Nucleotidyltransferase</keyword>
<dbReference type="InterPro" id="IPR006172">
    <property type="entry name" value="DNA-dir_DNA_pol_B"/>
</dbReference>
<keyword evidence="6" id="KW-0238">DNA-binding</keyword>
<dbReference type="SUPFAM" id="SSF56672">
    <property type="entry name" value="DNA/RNA polymerases"/>
    <property type="match status" value="1"/>
</dbReference>
<dbReference type="GO" id="GO:0045004">
    <property type="term" value="P:DNA replication proofreading"/>
    <property type="evidence" value="ECO:0007669"/>
    <property type="project" value="TreeGrafter"/>
</dbReference>
<dbReference type="FunFam" id="3.90.1600.10:FF:000030">
    <property type="entry name" value="DNA polymerase II"/>
    <property type="match status" value="1"/>
</dbReference>
<evidence type="ECO:0000256" key="6">
    <source>
        <dbReference type="ARBA" id="ARBA00023125"/>
    </source>
</evidence>
<dbReference type="GO" id="GO:0003887">
    <property type="term" value="F:DNA-directed DNA polymerase activity"/>
    <property type="evidence" value="ECO:0007669"/>
    <property type="project" value="UniProtKB-KW"/>
</dbReference>
<evidence type="ECO:0000313" key="10">
    <source>
        <dbReference type="Proteomes" id="UP000031670"/>
    </source>
</evidence>
<dbReference type="NCBIfam" id="NF004421">
    <property type="entry name" value="PRK05762.1-2"/>
    <property type="match status" value="1"/>
</dbReference>
<dbReference type="InterPro" id="IPR023211">
    <property type="entry name" value="DNA_pol_palm_dom_sf"/>
</dbReference>
<gene>
    <name evidence="9" type="ORF">JCM19232_5394</name>
</gene>
<evidence type="ECO:0000256" key="2">
    <source>
        <dbReference type="ARBA" id="ARBA00012417"/>
    </source>
</evidence>
<evidence type="ECO:0000256" key="1">
    <source>
        <dbReference type="ARBA" id="ARBA00005755"/>
    </source>
</evidence>
<dbReference type="PANTHER" id="PTHR10322">
    <property type="entry name" value="DNA POLYMERASE CATALYTIC SUBUNIT"/>
    <property type="match status" value="1"/>
</dbReference>
<reference evidence="9 10" key="2">
    <citation type="submission" date="2015-01" db="EMBL/GenBank/DDBJ databases">
        <authorList>
            <consortium name="NBRP consortium"/>
            <person name="Sawabe T."/>
            <person name="Meirelles P."/>
            <person name="Feng G."/>
            <person name="Sayaka M."/>
            <person name="Hattori M."/>
            <person name="Ohkuma M."/>
        </authorList>
    </citation>
    <scope>NUCLEOTIDE SEQUENCE [LARGE SCALE GENOMIC DNA]</scope>
    <source>
        <strain evidence="9 10">JCM19232</strain>
    </source>
</reference>
<dbReference type="GO" id="GO:0009432">
    <property type="term" value="P:SOS response"/>
    <property type="evidence" value="ECO:0007669"/>
    <property type="project" value="TreeGrafter"/>
</dbReference>
<comment type="caution">
    <text evidence="9">The sequence shown here is derived from an EMBL/GenBank/DDBJ whole genome shotgun (WGS) entry which is preliminary data.</text>
</comment>
<organism evidence="9 10">
    <name type="scientific">Vibrio ishigakensis</name>
    <dbReference type="NCBI Taxonomy" id="1481914"/>
    <lineage>
        <taxon>Bacteria</taxon>
        <taxon>Pseudomonadati</taxon>
        <taxon>Pseudomonadota</taxon>
        <taxon>Gammaproteobacteria</taxon>
        <taxon>Vibrionales</taxon>
        <taxon>Vibrionaceae</taxon>
        <taxon>Vibrio</taxon>
    </lineage>
</organism>
<dbReference type="GO" id="GO:0000166">
    <property type="term" value="F:nucleotide binding"/>
    <property type="evidence" value="ECO:0007669"/>
    <property type="project" value="InterPro"/>
</dbReference>
<dbReference type="GO" id="GO:0008296">
    <property type="term" value="F:3'-5'-DNA exonuclease activity"/>
    <property type="evidence" value="ECO:0007669"/>
    <property type="project" value="TreeGrafter"/>
</dbReference>
<feature type="domain" description="DNA-directed DNA polymerase family B multifunctional" evidence="8">
    <location>
        <begin position="2"/>
        <end position="354"/>
    </location>
</feature>
<dbReference type="Gene3D" id="1.10.287.690">
    <property type="entry name" value="Helix hairpin bin"/>
    <property type="match status" value="1"/>
</dbReference>
<comment type="similarity">
    <text evidence="1">Belongs to the DNA polymerase type-B family.</text>
</comment>
<evidence type="ECO:0000259" key="8">
    <source>
        <dbReference type="Pfam" id="PF00136"/>
    </source>
</evidence>
<dbReference type="Pfam" id="PF00136">
    <property type="entry name" value="DNA_pol_B"/>
    <property type="match status" value="1"/>
</dbReference>
<dbReference type="Gene3D" id="6.10.140.1130">
    <property type="match status" value="1"/>
</dbReference>
<reference evidence="9 10" key="1">
    <citation type="submission" date="2015-01" db="EMBL/GenBank/DDBJ databases">
        <title>Vibrio sp. C5 JCM 19232 whole genome shotgun sequence.</title>
        <authorList>
            <person name="Sawabe T."/>
            <person name="Meirelles P."/>
            <person name="Feng G."/>
            <person name="Sayaka M."/>
            <person name="Hattori M."/>
            <person name="Ohkuma M."/>
        </authorList>
    </citation>
    <scope>NUCLEOTIDE SEQUENCE [LARGE SCALE GENOMIC DNA]</scope>
    <source>
        <strain evidence="9 10">JCM19232</strain>
    </source>
</reference>
<dbReference type="CDD" id="cd05537">
    <property type="entry name" value="POLBc_Pol_II"/>
    <property type="match status" value="1"/>
</dbReference>
<dbReference type="InterPro" id="IPR017964">
    <property type="entry name" value="DNA-dir_DNA_pol_B_CS"/>
</dbReference>
<evidence type="ECO:0000256" key="3">
    <source>
        <dbReference type="ARBA" id="ARBA00022679"/>
    </source>
</evidence>
<dbReference type="AlphaFoldDB" id="A0A0B8P6E4"/>
<dbReference type="EC" id="2.7.7.7" evidence="2"/>
<dbReference type="PRINTS" id="PR00106">
    <property type="entry name" value="DNAPOLB"/>
</dbReference>
<dbReference type="Proteomes" id="UP000031670">
    <property type="component" value="Unassembled WGS sequence"/>
</dbReference>
<dbReference type="InterPro" id="IPR043502">
    <property type="entry name" value="DNA/RNA_pol_sf"/>
</dbReference>
<dbReference type="InterPro" id="IPR006134">
    <property type="entry name" value="DNA-dir_DNA_pol_B_multi_dom"/>
</dbReference>
<dbReference type="InterPro" id="IPR042087">
    <property type="entry name" value="DNA_pol_B_thumb"/>
</dbReference>
<evidence type="ECO:0000256" key="4">
    <source>
        <dbReference type="ARBA" id="ARBA00022695"/>
    </source>
</evidence>